<dbReference type="Pfam" id="PF00005">
    <property type="entry name" value="ABC_tran"/>
    <property type="match status" value="1"/>
</dbReference>
<dbReference type="InterPro" id="IPR017911">
    <property type="entry name" value="MacB-like_ATP-bd"/>
</dbReference>
<dbReference type="GO" id="GO:0022857">
    <property type="term" value="F:transmembrane transporter activity"/>
    <property type="evidence" value="ECO:0007669"/>
    <property type="project" value="UniProtKB-ARBA"/>
</dbReference>
<reference evidence="6 7" key="1">
    <citation type="submission" date="2018-05" db="EMBL/GenBank/DDBJ databases">
        <title>Kurthia sibirica genome sequence.</title>
        <authorList>
            <person name="Maclea K.S."/>
            <person name="Goen A.E."/>
        </authorList>
    </citation>
    <scope>NUCLEOTIDE SEQUENCE [LARGE SCALE GENOMIC DNA]</scope>
    <source>
        <strain evidence="6 7">ATCC 49154</strain>
    </source>
</reference>
<dbReference type="PROSITE" id="PS00211">
    <property type="entry name" value="ABC_TRANSPORTER_1"/>
    <property type="match status" value="1"/>
</dbReference>
<dbReference type="CDD" id="cd03255">
    <property type="entry name" value="ABC_MJ0796_LolCDE_FtsE"/>
    <property type="match status" value="1"/>
</dbReference>
<keyword evidence="3" id="KW-0547">Nucleotide-binding</keyword>
<dbReference type="GO" id="GO:0098796">
    <property type="term" value="C:membrane protein complex"/>
    <property type="evidence" value="ECO:0007669"/>
    <property type="project" value="UniProtKB-ARBA"/>
</dbReference>
<dbReference type="PANTHER" id="PTHR42798:SF6">
    <property type="entry name" value="CELL DIVISION ATP-BINDING PROTEIN FTSE"/>
    <property type="match status" value="1"/>
</dbReference>
<dbReference type="FunFam" id="3.40.50.300:FF:000032">
    <property type="entry name" value="Export ABC transporter ATP-binding protein"/>
    <property type="match status" value="1"/>
</dbReference>
<dbReference type="InterPro" id="IPR027417">
    <property type="entry name" value="P-loop_NTPase"/>
</dbReference>
<evidence type="ECO:0000259" key="5">
    <source>
        <dbReference type="PROSITE" id="PS50893"/>
    </source>
</evidence>
<feature type="domain" description="ABC transporter" evidence="5">
    <location>
        <begin position="7"/>
        <end position="235"/>
    </location>
</feature>
<keyword evidence="7" id="KW-1185">Reference proteome</keyword>
<dbReference type="SUPFAM" id="SSF52540">
    <property type="entry name" value="P-loop containing nucleoside triphosphate hydrolases"/>
    <property type="match status" value="1"/>
</dbReference>
<dbReference type="Proteomes" id="UP000245938">
    <property type="component" value="Unassembled WGS sequence"/>
</dbReference>
<dbReference type="SMART" id="SM00382">
    <property type="entry name" value="AAA"/>
    <property type="match status" value="1"/>
</dbReference>
<protein>
    <submittedName>
        <fullName evidence="6">Hemin ABC transporter ATP-binding protein</fullName>
    </submittedName>
</protein>
<dbReference type="AlphaFoldDB" id="A0A2U3AKM9"/>
<evidence type="ECO:0000256" key="1">
    <source>
        <dbReference type="ARBA" id="ARBA00005417"/>
    </source>
</evidence>
<proteinExistence type="inferred from homology"/>
<accession>A0A2U3AKM9</accession>
<evidence type="ECO:0000313" key="6">
    <source>
        <dbReference type="EMBL" id="PWI25070.1"/>
    </source>
</evidence>
<dbReference type="GO" id="GO:0005524">
    <property type="term" value="F:ATP binding"/>
    <property type="evidence" value="ECO:0007669"/>
    <property type="project" value="UniProtKB-KW"/>
</dbReference>
<evidence type="ECO:0000256" key="3">
    <source>
        <dbReference type="ARBA" id="ARBA00022741"/>
    </source>
</evidence>
<dbReference type="OrthoDB" id="9791546at2"/>
<keyword evidence="2" id="KW-0813">Transport</keyword>
<evidence type="ECO:0000256" key="2">
    <source>
        <dbReference type="ARBA" id="ARBA00022448"/>
    </source>
</evidence>
<gene>
    <name evidence="6" type="ORF">DEX24_10005</name>
</gene>
<dbReference type="InterPro" id="IPR003593">
    <property type="entry name" value="AAA+_ATPase"/>
</dbReference>
<comment type="caution">
    <text evidence="6">The sequence shown here is derived from an EMBL/GenBank/DDBJ whole genome shotgun (WGS) entry which is preliminary data.</text>
</comment>
<dbReference type="Gene3D" id="3.40.50.300">
    <property type="entry name" value="P-loop containing nucleotide triphosphate hydrolases"/>
    <property type="match status" value="1"/>
</dbReference>
<dbReference type="RefSeq" id="WP_109306296.1">
    <property type="nucleotide sequence ID" value="NZ_BJUF01000023.1"/>
</dbReference>
<organism evidence="6 7">
    <name type="scientific">Kurthia sibirica</name>
    <dbReference type="NCBI Taxonomy" id="202750"/>
    <lineage>
        <taxon>Bacteria</taxon>
        <taxon>Bacillati</taxon>
        <taxon>Bacillota</taxon>
        <taxon>Bacilli</taxon>
        <taxon>Bacillales</taxon>
        <taxon>Caryophanaceae</taxon>
        <taxon>Kurthia</taxon>
    </lineage>
</organism>
<dbReference type="InterPro" id="IPR003439">
    <property type="entry name" value="ABC_transporter-like_ATP-bd"/>
</dbReference>
<dbReference type="GO" id="GO:0016887">
    <property type="term" value="F:ATP hydrolysis activity"/>
    <property type="evidence" value="ECO:0007669"/>
    <property type="project" value="InterPro"/>
</dbReference>
<dbReference type="PANTHER" id="PTHR42798">
    <property type="entry name" value="LIPOPROTEIN-RELEASING SYSTEM ATP-BINDING PROTEIN LOLD"/>
    <property type="match status" value="1"/>
</dbReference>
<name>A0A2U3AKM9_9BACL</name>
<evidence type="ECO:0000256" key="4">
    <source>
        <dbReference type="ARBA" id="ARBA00022840"/>
    </source>
</evidence>
<dbReference type="PROSITE" id="PS50893">
    <property type="entry name" value="ABC_TRANSPORTER_2"/>
    <property type="match status" value="1"/>
</dbReference>
<dbReference type="EMBL" id="QFVR01000012">
    <property type="protein sequence ID" value="PWI25070.1"/>
    <property type="molecule type" value="Genomic_DNA"/>
</dbReference>
<sequence length="235" mass="25696">MTTNTPLKLTSINKQFQDGDRQLTILQNLNLHVARGEFVAVVGPSGSGKSTVLSIAGALQSADSGEILINGEDITTYNDHDKANVRLRSIGYIFQASNLVPFLSVFDQLKLVAELAGEWNAAAKKRATDLLISVGLEKKMTKNVQTLSGGEKQRVAIARAFMNEPELILADEPTAALDISRSKEIVELIAKEVHDKNKAAVMVTHDESVLCYCDKVYEMFEGGLRLRKHSPSNTL</sequence>
<dbReference type="InterPro" id="IPR017871">
    <property type="entry name" value="ABC_transporter-like_CS"/>
</dbReference>
<comment type="similarity">
    <text evidence="1">Belongs to the ABC transporter superfamily.</text>
</comment>
<evidence type="ECO:0000313" key="7">
    <source>
        <dbReference type="Proteomes" id="UP000245938"/>
    </source>
</evidence>
<keyword evidence="4 6" id="KW-0067">ATP-binding</keyword>